<evidence type="ECO:0000313" key="3">
    <source>
        <dbReference type="Proteomes" id="UP000237056"/>
    </source>
</evidence>
<proteinExistence type="predicted"/>
<feature type="transmembrane region" description="Helical" evidence="1">
    <location>
        <begin position="111"/>
        <end position="131"/>
    </location>
</feature>
<accession>A0A2S4N934</accession>
<evidence type="ECO:0000313" key="2">
    <source>
        <dbReference type="EMBL" id="POS02211.1"/>
    </source>
</evidence>
<feature type="transmembrane region" description="Helical" evidence="1">
    <location>
        <begin position="36"/>
        <end position="57"/>
    </location>
</feature>
<keyword evidence="1" id="KW-0472">Membrane</keyword>
<organism evidence="2 3">
    <name type="scientific">Flavobacterium croceum DSM 17960</name>
    <dbReference type="NCBI Taxonomy" id="1121886"/>
    <lineage>
        <taxon>Bacteria</taxon>
        <taxon>Pseudomonadati</taxon>
        <taxon>Bacteroidota</taxon>
        <taxon>Flavobacteriia</taxon>
        <taxon>Flavobacteriales</taxon>
        <taxon>Flavobacteriaceae</taxon>
        <taxon>Flavobacterium</taxon>
    </lineage>
</organism>
<reference evidence="2 3" key="1">
    <citation type="submission" date="2018-01" db="EMBL/GenBank/DDBJ databases">
        <title>Genomic Encyclopedia of Type Strains, Phase I: the one thousand microbial genomes (KMG-I) project.</title>
        <authorList>
            <person name="Goeker M."/>
        </authorList>
    </citation>
    <scope>NUCLEOTIDE SEQUENCE [LARGE SCALE GENOMIC DNA]</scope>
    <source>
        <strain evidence="2 3">DSM 17960</strain>
    </source>
</reference>
<keyword evidence="1" id="KW-0812">Transmembrane</keyword>
<protein>
    <submittedName>
        <fullName evidence="2">Uncharacterized protein</fullName>
    </submittedName>
</protein>
<keyword evidence="1" id="KW-1133">Transmembrane helix</keyword>
<dbReference type="AlphaFoldDB" id="A0A2S4N934"/>
<feature type="transmembrane region" description="Helical" evidence="1">
    <location>
        <begin position="77"/>
        <end position="99"/>
    </location>
</feature>
<feature type="transmembrane region" description="Helical" evidence="1">
    <location>
        <begin position="7"/>
        <end position="24"/>
    </location>
</feature>
<dbReference type="EMBL" id="PQNY01000005">
    <property type="protein sequence ID" value="POS02211.1"/>
    <property type="molecule type" value="Genomic_DNA"/>
</dbReference>
<gene>
    <name evidence="2" type="ORF">Q361_105106</name>
</gene>
<name>A0A2S4N934_9FLAO</name>
<dbReference type="Proteomes" id="UP000237056">
    <property type="component" value="Unassembled WGS sequence"/>
</dbReference>
<sequence>MSLFLEKYYPFLISLILGFCAYHIRLDLKLNYTDFFNTSLSVFSILIGFLLTVATIIQSLDNEVIGFIKKSDKYFLFLNYLKNAIITNINSIILCLYFQLNKDLCPSCLEYINPLLLFFISLSMLSSYRFIKIFIKIIIR</sequence>
<keyword evidence="3" id="KW-1185">Reference proteome</keyword>
<comment type="caution">
    <text evidence="2">The sequence shown here is derived from an EMBL/GenBank/DDBJ whole genome shotgun (WGS) entry which is preliminary data.</text>
</comment>
<evidence type="ECO:0000256" key="1">
    <source>
        <dbReference type="SAM" id="Phobius"/>
    </source>
</evidence>